<name>A0ABU5ZGV2_9BACL</name>
<evidence type="ECO:0000256" key="1">
    <source>
        <dbReference type="ARBA" id="ARBA00005417"/>
    </source>
</evidence>
<dbReference type="PANTHER" id="PTHR42734">
    <property type="entry name" value="METAL TRANSPORT SYSTEM ATP-BINDING PROTEIN TM_0124-RELATED"/>
    <property type="match status" value="1"/>
</dbReference>
<dbReference type="InterPro" id="IPR003439">
    <property type="entry name" value="ABC_transporter-like_ATP-bd"/>
</dbReference>
<dbReference type="CDD" id="cd03235">
    <property type="entry name" value="ABC_Metallic_Cations"/>
    <property type="match status" value="1"/>
</dbReference>
<keyword evidence="3" id="KW-0547">Nucleotide-binding</keyword>
<dbReference type="PANTHER" id="PTHR42734:SF17">
    <property type="entry name" value="METAL TRANSPORT SYSTEM ATP-BINDING PROTEIN TM_0124-RELATED"/>
    <property type="match status" value="1"/>
</dbReference>
<keyword evidence="8" id="KW-1185">Reference proteome</keyword>
<dbReference type="Gene3D" id="3.40.50.300">
    <property type="entry name" value="P-loop containing nucleotide triphosphate hydrolases"/>
    <property type="match status" value="1"/>
</dbReference>
<evidence type="ECO:0000256" key="3">
    <source>
        <dbReference type="ARBA" id="ARBA00022741"/>
    </source>
</evidence>
<sequence length="297" mass="33368">MAVLTEPGRSGTAAAQAGSPTDHLHSADSGNSPETNCHESVVTFRNVSFSYENKRIIEDLNFSIQQRDFVGLVGSNGAGKTTLLKMLVGLLKPTSGEICMFNRQISQFNQWERIGYVPQKNNINPLFPATVKEVVLSGLYGRKKMFRRITKEDLQKCEDAMSVMGIEDLAGNQIGRLSGGQQQRAFLARSLVNNPELLILDEPTAGIDEETQMSFYHMIQHMHRHHHITFLMVSHDLDMLQSYLGSEPLYQSGKLKFFVKHSHEIEDCDERNLTHTMADLRRNLNADKERIAGGHLA</sequence>
<keyword evidence="2" id="KW-0813">Transport</keyword>
<dbReference type="PROSITE" id="PS50893">
    <property type="entry name" value="ABC_TRANSPORTER_2"/>
    <property type="match status" value="1"/>
</dbReference>
<dbReference type="InterPro" id="IPR050153">
    <property type="entry name" value="Metal_Ion_Import_ABC"/>
</dbReference>
<dbReference type="SUPFAM" id="SSF52540">
    <property type="entry name" value="P-loop containing nucleoside triphosphate hydrolases"/>
    <property type="match status" value="1"/>
</dbReference>
<comment type="caution">
    <text evidence="7">The sequence shown here is derived from an EMBL/GenBank/DDBJ whole genome shotgun (WGS) entry which is preliminary data.</text>
</comment>
<dbReference type="Proteomes" id="UP001310386">
    <property type="component" value="Unassembled WGS sequence"/>
</dbReference>
<dbReference type="InterPro" id="IPR017871">
    <property type="entry name" value="ABC_transporter-like_CS"/>
</dbReference>
<accession>A0ABU5ZGV2</accession>
<evidence type="ECO:0000313" key="7">
    <source>
        <dbReference type="EMBL" id="MEB3101467.1"/>
    </source>
</evidence>
<dbReference type="EMBL" id="JAYJLD010000008">
    <property type="protein sequence ID" value="MEB3101467.1"/>
    <property type="molecule type" value="Genomic_DNA"/>
</dbReference>
<protein>
    <submittedName>
        <fullName evidence="7">Metal ABC transporter ATP-binding protein</fullName>
    </submittedName>
</protein>
<feature type="region of interest" description="Disordered" evidence="5">
    <location>
        <begin position="1"/>
        <end position="37"/>
    </location>
</feature>
<evidence type="ECO:0000256" key="4">
    <source>
        <dbReference type="ARBA" id="ARBA00022840"/>
    </source>
</evidence>
<gene>
    <name evidence="7" type="ORF">VF724_07290</name>
</gene>
<dbReference type="SMART" id="SM00382">
    <property type="entry name" value="AAA"/>
    <property type="match status" value="1"/>
</dbReference>
<evidence type="ECO:0000256" key="2">
    <source>
        <dbReference type="ARBA" id="ARBA00022448"/>
    </source>
</evidence>
<proteinExistence type="inferred from homology"/>
<evidence type="ECO:0000259" key="6">
    <source>
        <dbReference type="PROSITE" id="PS50893"/>
    </source>
</evidence>
<keyword evidence="4 7" id="KW-0067">ATP-binding</keyword>
<dbReference type="InterPro" id="IPR003593">
    <property type="entry name" value="AAA+_ATPase"/>
</dbReference>
<reference evidence="7" key="1">
    <citation type="submission" date="2023-12" db="EMBL/GenBank/DDBJ databases">
        <title>Fervidustalea candida gen. nov., sp. nov., a novel member of the family Paenibacillaceae isolated from a geothermal area.</title>
        <authorList>
            <person name="Li W.-J."/>
            <person name="Jiao J.-Y."/>
            <person name="Chen Y."/>
        </authorList>
    </citation>
    <scope>NUCLEOTIDE SEQUENCE</scope>
    <source>
        <strain evidence="7">SYSU GA230002</strain>
    </source>
</reference>
<comment type="similarity">
    <text evidence="1">Belongs to the ABC transporter superfamily.</text>
</comment>
<feature type="domain" description="ABC transporter" evidence="6">
    <location>
        <begin position="42"/>
        <end position="277"/>
    </location>
</feature>
<organism evidence="7 8">
    <name type="scientific">Ferviditalea candida</name>
    <dbReference type="NCBI Taxonomy" id="3108399"/>
    <lineage>
        <taxon>Bacteria</taxon>
        <taxon>Bacillati</taxon>
        <taxon>Bacillota</taxon>
        <taxon>Bacilli</taxon>
        <taxon>Bacillales</taxon>
        <taxon>Paenibacillaceae</taxon>
        <taxon>Ferviditalea</taxon>
    </lineage>
</organism>
<dbReference type="PROSITE" id="PS00211">
    <property type="entry name" value="ABC_TRANSPORTER_1"/>
    <property type="match status" value="1"/>
</dbReference>
<dbReference type="InterPro" id="IPR027417">
    <property type="entry name" value="P-loop_NTPase"/>
</dbReference>
<evidence type="ECO:0000313" key="8">
    <source>
        <dbReference type="Proteomes" id="UP001310386"/>
    </source>
</evidence>
<dbReference type="Pfam" id="PF00005">
    <property type="entry name" value="ABC_tran"/>
    <property type="match status" value="1"/>
</dbReference>
<evidence type="ECO:0000256" key="5">
    <source>
        <dbReference type="SAM" id="MobiDB-lite"/>
    </source>
</evidence>
<dbReference type="GO" id="GO:0005524">
    <property type="term" value="F:ATP binding"/>
    <property type="evidence" value="ECO:0007669"/>
    <property type="project" value="UniProtKB-KW"/>
</dbReference>
<dbReference type="RefSeq" id="WP_371753585.1">
    <property type="nucleotide sequence ID" value="NZ_JAYJLD010000008.1"/>
</dbReference>